<gene>
    <name evidence="1" type="ORF">KUCAC02_013060</name>
</gene>
<dbReference type="Proteomes" id="UP001057452">
    <property type="component" value="Chromosome 7"/>
</dbReference>
<sequence length="228" mass="25636">MSKSSKSRHLKKGPETRGKSDMEALLADTVLEKLRGYLDSRFDQLQQMGRETEGKLTSIQTDLMVLSESIGTVKAEMGKIRLDVVNNSGMLATHEDTLDMMQLKLADMEDRSRRCNVRNLKGELMRAHRIYSDDRKKQVGATRTLIFNVLRYTTRQDILRAAKKAPLTIDGRRIHFSPDYSSYTVKRRQAFLPGNGYQPAGTRDLGARLTANSGLLEPAGLYSVAVLD</sequence>
<protein>
    <submittedName>
        <fullName evidence="1">Uncharacterized protein</fullName>
    </submittedName>
</protein>
<reference evidence="1" key="1">
    <citation type="submission" date="2022-05" db="EMBL/GenBank/DDBJ databases">
        <title>Chromosome-level genome of Chaenocephalus aceratus.</title>
        <authorList>
            <person name="Park H."/>
        </authorList>
    </citation>
    <scope>NUCLEOTIDE SEQUENCE</scope>
    <source>
        <strain evidence="1">KU_202001</strain>
    </source>
</reference>
<organism evidence="1 2">
    <name type="scientific">Chaenocephalus aceratus</name>
    <name type="common">Blackfin icefish</name>
    <name type="synonym">Chaenichthys aceratus</name>
    <dbReference type="NCBI Taxonomy" id="36190"/>
    <lineage>
        <taxon>Eukaryota</taxon>
        <taxon>Metazoa</taxon>
        <taxon>Chordata</taxon>
        <taxon>Craniata</taxon>
        <taxon>Vertebrata</taxon>
        <taxon>Euteleostomi</taxon>
        <taxon>Actinopterygii</taxon>
        <taxon>Neopterygii</taxon>
        <taxon>Teleostei</taxon>
        <taxon>Neoteleostei</taxon>
        <taxon>Acanthomorphata</taxon>
        <taxon>Eupercaria</taxon>
        <taxon>Perciformes</taxon>
        <taxon>Notothenioidei</taxon>
        <taxon>Channichthyidae</taxon>
        <taxon>Chaenocephalus</taxon>
    </lineage>
</organism>
<name>A0ACB9XCG6_CHAAC</name>
<proteinExistence type="predicted"/>
<evidence type="ECO:0000313" key="2">
    <source>
        <dbReference type="Proteomes" id="UP001057452"/>
    </source>
</evidence>
<evidence type="ECO:0000313" key="1">
    <source>
        <dbReference type="EMBL" id="KAI4824556.1"/>
    </source>
</evidence>
<accession>A0ACB9XCG6</accession>
<keyword evidence="2" id="KW-1185">Reference proteome</keyword>
<dbReference type="EMBL" id="CM043791">
    <property type="protein sequence ID" value="KAI4824556.1"/>
    <property type="molecule type" value="Genomic_DNA"/>
</dbReference>
<comment type="caution">
    <text evidence="1">The sequence shown here is derived from an EMBL/GenBank/DDBJ whole genome shotgun (WGS) entry which is preliminary data.</text>
</comment>